<gene>
    <name evidence="1" type="ORF">OD816_001106</name>
</gene>
<dbReference type="EMBL" id="JAPHEG010000004">
    <property type="protein sequence ID" value="MDF2953861.1"/>
    <property type="molecule type" value="Genomic_DNA"/>
</dbReference>
<dbReference type="AlphaFoldDB" id="A0AAE3TEV7"/>
<reference evidence="1" key="1">
    <citation type="submission" date="2022-11" db="EMBL/GenBank/DDBJ databases">
        <title>Candidatus Alkanophaga archaea from heated hydrothermal vent sediment oxidize petroleum alkanes.</title>
        <authorList>
            <person name="Zehnle H."/>
            <person name="Laso-Perez R."/>
            <person name="Lipp J."/>
            <person name="Teske A."/>
            <person name="Wegener G."/>
        </authorList>
    </citation>
    <scope>NUCLEOTIDE SEQUENCE</scope>
    <source>
        <strain evidence="1">MCA70</strain>
    </source>
</reference>
<dbReference type="PANTHER" id="PTHR37691:SF1">
    <property type="entry name" value="BLR3518 PROTEIN"/>
    <property type="match status" value="1"/>
</dbReference>
<dbReference type="SUPFAM" id="SSF75169">
    <property type="entry name" value="DsrEFH-like"/>
    <property type="match status" value="1"/>
</dbReference>
<dbReference type="PANTHER" id="PTHR37691">
    <property type="entry name" value="BLR3518 PROTEIN"/>
    <property type="match status" value="1"/>
</dbReference>
<dbReference type="InterPro" id="IPR027396">
    <property type="entry name" value="DsrEFH-like"/>
</dbReference>
<evidence type="ECO:0000313" key="1">
    <source>
        <dbReference type="EMBL" id="MDF2953861.1"/>
    </source>
</evidence>
<protein>
    <submittedName>
        <fullName evidence="1">Intracellular sulfur oxidation protein</fullName>
    </submittedName>
</protein>
<comment type="caution">
    <text evidence="1">The sequence shown here is derived from an EMBL/GenBank/DDBJ whole genome shotgun (WGS) entry which is preliminary data.</text>
</comment>
<dbReference type="InterPro" id="IPR003787">
    <property type="entry name" value="Sulphur_relay_DsrE/F-like"/>
</dbReference>
<name>A0AAE3TEV7_9BACT</name>
<dbReference type="Proteomes" id="UP001144110">
    <property type="component" value="Unassembled WGS sequence"/>
</dbReference>
<organism evidence="1 2">
    <name type="scientific">Candidatus Thermodesulfobacterium syntrophicum</name>
    <dbReference type="NCBI Taxonomy" id="3060442"/>
    <lineage>
        <taxon>Bacteria</taxon>
        <taxon>Pseudomonadati</taxon>
        <taxon>Thermodesulfobacteriota</taxon>
        <taxon>Thermodesulfobacteria</taxon>
        <taxon>Thermodesulfobacteriales</taxon>
        <taxon>Thermodesulfobacteriaceae</taxon>
        <taxon>Thermodesulfobacterium</taxon>
    </lineage>
</organism>
<dbReference type="Gene3D" id="3.40.1260.10">
    <property type="entry name" value="DsrEFH-like"/>
    <property type="match status" value="1"/>
</dbReference>
<dbReference type="Pfam" id="PF02635">
    <property type="entry name" value="DsrE"/>
    <property type="match status" value="1"/>
</dbReference>
<sequence length="114" mass="12953">MADLKLLIHVPDSKRFEPALKVAKNFVMAVKDKKSFSARILVNFEGITVLNNFRIFENLFREVLDLGVEVYFCENALKGFNILFDKVPEGGKTVPAGIVALVEWQNEGYKYVRA</sequence>
<accession>A0AAE3TEV7</accession>
<evidence type="ECO:0000313" key="2">
    <source>
        <dbReference type="Proteomes" id="UP001144110"/>
    </source>
</evidence>
<proteinExistence type="predicted"/>